<dbReference type="EMBL" id="JAINUF010000005">
    <property type="protein sequence ID" value="KAJ8361110.1"/>
    <property type="molecule type" value="Genomic_DNA"/>
</dbReference>
<name>A0A9Q1J189_SYNKA</name>
<protein>
    <submittedName>
        <fullName evidence="2">Uncharacterized protein</fullName>
    </submittedName>
</protein>
<accession>A0A9Q1J189</accession>
<comment type="caution">
    <text evidence="2">The sequence shown here is derived from an EMBL/GenBank/DDBJ whole genome shotgun (WGS) entry which is preliminary data.</text>
</comment>
<proteinExistence type="predicted"/>
<feature type="compositionally biased region" description="Basic and acidic residues" evidence="1">
    <location>
        <begin position="48"/>
        <end position="59"/>
    </location>
</feature>
<evidence type="ECO:0000313" key="3">
    <source>
        <dbReference type="Proteomes" id="UP001152622"/>
    </source>
</evidence>
<evidence type="ECO:0000256" key="1">
    <source>
        <dbReference type="SAM" id="MobiDB-lite"/>
    </source>
</evidence>
<dbReference type="AlphaFoldDB" id="A0A9Q1J189"/>
<keyword evidence="3" id="KW-1185">Reference proteome</keyword>
<feature type="region of interest" description="Disordered" evidence="1">
    <location>
        <begin position="40"/>
        <end position="63"/>
    </location>
</feature>
<evidence type="ECO:0000313" key="2">
    <source>
        <dbReference type="EMBL" id="KAJ8361110.1"/>
    </source>
</evidence>
<dbReference type="Proteomes" id="UP001152622">
    <property type="component" value="Chromosome 5"/>
</dbReference>
<reference evidence="2" key="1">
    <citation type="journal article" date="2023" name="Science">
        <title>Genome structures resolve the early diversification of teleost fishes.</title>
        <authorList>
            <person name="Parey E."/>
            <person name="Louis A."/>
            <person name="Montfort J."/>
            <person name="Bouchez O."/>
            <person name="Roques C."/>
            <person name="Iampietro C."/>
            <person name="Lluch J."/>
            <person name="Castinel A."/>
            <person name="Donnadieu C."/>
            <person name="Desvignes T."/>
            <person name="Floi Bucao C."/>
            <person name="Jouanno E."/>
            <person name="Wen M."/>
            <person name="Mejri S."/>
            <person name="Dirks R."/>
            <person name="Jansen H."/>
            <person name="Henkel C."/>
            <person name="Chen W.J."/>
            <person name="Zahm M."/>
            <person name="Cabau C."/>
            <person name="Klopp C."/>
            <person name="Thompson A.W."/>
            <person name="Robinson-Rechavi M."/>
            <person name="Braasch I."/>
            <person name="Lecointre G."/>
            <person name="Bobe J."/>
            <person name="Postlethwait J.H."/>
            <person name="Berthelot C."/>
            <person name="Roest Crollius H."/>
            <person name="Guiguen Y."/>
        </authorList>
    </citation>
    <scope>NUCLEOTIDE SEQUENCE</scope>
    <source>
        <strain evidence="2">WJC10195</strain>
    </source>
</reference>
<organism evidence="2 3">
    <name type="scientific">Synaphobranchus kaupii</name>
    <name type="common">Kaup's arrowtooth eel</name>
    <dbReference type="NCBI Taxonomy" id="118154"/>
    <lineage>
        <taxon>Eukaryota</taxon>
        <taxon>Metazoa</taxon>
        <taxon>Chordata</taxon>
        <taxon>Craniata</taxon>
        <taxon>Vertebrata</taxon>
        <taxon>Euteleostomi</taxon>
        <taxon>Actinopterygii</taxon>
        <taxon>Neopterygii</taxon>
        <taxon>Teleostei</taxon>
        <taxon>Anguilliformes</taxon>
        <taxon>Synaphobranchidae</taxon>
        <taxon>Synaphobranchus</taxon>
    </lineage>
</organism>
<sequence length="106" mass="11650">MILLEGDNIVMLQSFRSRLHLKCFSSHATAGRQRLLNVTQWAGGDGDGENKEERERDGAKTVAPSVYQDSLPTSICPVQFLPDLSAGKTALQITVPQSQCYQDLIS</sequence>
<gene>
    <name evidence="2" type="ORF">SKAU_G00176350</name>
</gene>